<comment type="caution">
    <text evidence="3">The sequence shown here is derived from an EMBL/GenBank/DDBJ whole genome shotgun (WGS) entry which is preliminary data.</text>
</comment>
<dbReference type="Proteomes" id="UP000266340">
    <property type="component" value="Unassembled WGS sequence"/>
</dbReference>
<keyword evidence="2" id="KW-1133">Transmembrane helix</keyword>
<feature type="region of interest" description="Disordered" evidence="1">
    <location>
        <begin position="180"/>
        <end position="206"/>
    </location>
</feature>
<evidence type="ECO:0000313" key="3">
    <source>
        <dbReference type="EMBL" id="RIE01553.1"/>
    </source>
</evidence>
<gene>
    <name evidence="3" type="ORF">D3H35_24700</name>
</gene>
<organism evidence="3 4">
    <name type="scientific">Cohnella faecalis</name>
    <dbReference type="NCBI Taxonomy" id="2315694"/>
    <lineage>
        <taxon>Bacteria</taxon>
        <taxon>Bacillati</taxon>
        <taxon>Bacillota</taxon>
        <taxon>Bacilli</taxon>
        <taxon>Bacillales</taxon>
        <taxon>Paenibacillaceae</taxon>
        <taxon>Cohnella</taxon>
    </lineage>
</organism>
<name>A0A398CFQ7_9BACL</name>
<feature type="compositionally biased region" description="Basic and acidic residues" evidence="1">
    <location>
        <begin position="194"/>
        <end position="206"/>
    </location>
</feature>
<dbReference type="OrthoDB" id="9817917at2"/>
<dbReference type="AlphaFoldDB" id="A0A398CFQ7"/>
<evidence type="ECO:0000313" key="4">
    <source>
        <dbReference type="Proteomes" id="UP000266340"/>
    </source>
</evidence>
<evidence type="ECO:0000256" key="1">
    <source>
        <dbReference type="SAM" id="MobiDB-lite"/>
    </source>
</evidence>
<evidence type="ECO:0000256" key="2">
    <source>
        <dbReference type="SAM" id="Phobius"/>
    </source>
</evidence>
<keyword evidence="2" id="KW-0472">Membrane</keyword>
<accession>A0A398CFQ7</accession>
<feature type="compositionally biased region" description="Low complexity" evidence="1">
    <location>
        <begin position="182"/>
        <end position="191"/>
    </location>
</feature>
<keyword evidence="4" id="KW-1185">Reference proteome</keyword>
<protein>
    <submittedName>
        <fullName evidence="3">Uncharacterized protein</fullName>
    </submittedName>
</protein>
<sequence length="337" mass="37323">MSKYKWLGIIAILLVVLNGFLIMHLYKKISGSSDSNHYVAQGQVNNLTTGNTDVKNALDYLEIQSDLSQGFKEYALSDFKSKNTMSIKINKMALSKQGNDIILKANLLNDSASNVNWILVNIQLYNAVGHNIGLVPYTILSSQTGDKPLEPGKEITLNHTFDGESVEEWDGRFSVDVLTKNSDSSQTSSQSNAEPKKKEINEKVSKEDQIESAITDAVSELNGIEIYQRDGRYVVEATYDLEDGPYLKSAAEKVARDFTFAAYATGLPILRTSIIINKPDRIVGLTVTVGSAQANTQPESTWSDSKIGPTIFMDWVKQNSNDDYNNLGNHTVAKYNF</sequence>
<proteinExistence type="predicted"/>
<reference evidence="3 4" key="1">
    <citation type="submission" date="2018-09" db="EMBL/GenBank/DDBJ databases">
        <title>Cohnella cavernae sp. nov., isolated from a karst cave.</title>
        <authorList>
            <person name="Zhu H."/>
        </authorList>
    </citation>
    <scope>NUCLEOTIDE SEQUENCE [LARGE SCALE GENOMIC DNA]</scope>
    <source>
        <strain evidence="3 4">K2E09-144</strain>
    </source>
</reference>
<keyword evidence="2" id="KW-0812">Transmembrane</keyword>
<feature type="transmembrane region" description="Helical" evidence="2">
    <location>
        <begin position="6"/>
        <end position="26"/>
    </location>
</feature>
<dbReference type="EMBL" id="QXJM01000040">
    <property type="protein sequence ID" value="RIE01553.1"/>
    <property type="molecule type" value="Genomic_DNA"/>
</dbReference>
<dbReference type="RefSeq" id="WP_119151806.1">
    <property type="nucleotide sequence ID" value="NZ_JBHSOV010000032.1"/>
</dbReference>